<name>A0ACC3YX19_COLTU</name>
<protein>
    <submittedName>
        <fullName evidence="1">Uncharacterized protein</fullName>
    </submittedName>
</protein>
<keyword evidence="2" id="KW-1185">Reference proteome</keyword>
<evidence type="ECO:0000313" key="2">
    <source>
        <dbReference type="Proteomes" id="UP000805649"/>
    </source>
</evidence>
<organism evidence="1 2">
    <name type="scientific">Colletotrichum truncatum</name>
    <name type="common">Anthracnose fungus</name>
    <name type="synonym">Colletotrichum capsici</name>
    <dbReference type="NCBI Taxonomy" id="5467"/>
    <lineage>
        <taxon>Eukaryota</taxon>
        <taxon>Fungi</taxon>
        <taxon>Dikarya</taxon>
        <taxon>Ascomycota</taxon>
        <taxon>Pezizomycotina</taxon>
        <taxon>Sordariomycetes</taxon>
        <taxon>Hypocreomycetidae</taxon>
        <taxon>Glomerellales</taxon>
        <taxon>Glomerellaceae</taxon>
        <taxon>Colletotrichum</taxon>
        <taxon>Colletotrichum truncatum species complex</taxon>
    </lineage>
</organism>
<proteinExistence type="predicted"/>
<gene>
    <name evidence="1" type="ORF">CTRU02_208711</name>
</gene>
<dbReference type="EMBL" id="VUJX02000005">
    <property type="protein sequence ID" value="KAL0936496.1"/>
    <property type="molecule type" value="Genomic_DNA"/>
</dbReference>
<sequence>MGSSRGLFEEEETNNRLADNNNIGFGPIGSSTPTSAQESKDSEPSTTNMSTFDIKIQPAVAYNPRGDYKDRVFPAIARWVQFNWTSTSSIDRISSLSAVWECVDEGMMNRTISFAKYDPYNLTELRPSGTNLFLSGELLEQKMFFASNFRLMIPSKRIASIGGKKTEWDGKDMRIVFTWNLDDRSGFTSSGLFTITDSEIESAEWNQTINKIGSKPNESSDIDMNSAGGPSSPGDAISTSTGATSTGPTVGATGAVSIPASGSASRNGGLGTPAIVGIVIGVLLGVAIFGGLIWFFLRRRRRAAHSPDGTYDSGNSPLEYIGDKETHARVTESPHSPYSDDGQQQRHLNIHGQEMDLPVSTASPTEGHAFVSYAEQDHTPNASRSVENLDRDGPRSSNPNLNSNVSHLIEDGMTEDEIRRLEEEERALDAAIEQAGQGQGQRR</sequence>
<comment type="caution">
    <text evidence="1">The sequence shown here is derived from an EMBL/GenBank/DDBJ whole genome shotgun (WGS) entry which is preliminary data.</text>
</comment>
<reference evidence="1 2" key="1">
    <citation type="journal article" date="2020" name="Phytopathology">
        <title>Genome Sequence Resources of Colletotrichum truncatum, C. plurivorum, C. musicola, and C. sojae: Four Species Pathogenic to Soybean (Glycine max).</title>
        <authorList>
            <person name="Rogerio F."/>
            <person name="Boufleur T.R."/>
            <person name="Ciampi-Guillardi M."/>
            <person name="Sukno S.A."/>
            <person name="Thon M.R."/>
            <person name="Massola Junior N.S."/>
            <person name="Baroncelli R."/>
        </authorList>
    </citation>
    <scope>NUCLEOTIDE SEQUENCE [LARGE SCALE GENOMIC DNA]</scope>
    <source>
        <strain evidence="1 2">CMES1059</strain>
    </source>
</reference>
<dbReference type="Proteomes" id="UP000805649">
    <property type="component" value="Unassembled WGS sequence"/>
</dbReference>
<evidence type="ECO:0000313" key="1">
    <source>
        <dbReference type="EMBL" id="KAL0936496.1"/>
    </source>
</evidence>
<accession>A0ACC3YX19</accession>